<gene>
    <name evidence="1" type="ORF">HJG60_009283</name>
</gene>
<proteinExistence type="predicted"/>
<reference evidence="1 2" key="1">
    <citation type="journal article" date="2020" name="Nature">
        <title>Six reference-quality genomes reveal evolution of bat adaptations.</title>
        <authorList>
            <person name="Jebb D."/>
            <person name="Huang Z."/>
            <person name="Pippel M."/>
            <person name="Hughes G.M."/>
            <person name="Lavrichenko K."/>
            <person name="Devanna P."/>
            <person name="Winkler S."/>
            <person name="Jermiin L.S."/>
            <person name="Skirmuntt E.C."/>
            <person name="Katzourakis A."/>
            <person name="Burkitt-Gray L."/>
            <person name="Ray D.A."/>
            <person name="Sullivan K.A.M."/>
            <person name="Roscito J.G."/>
            <person name="Kirilenko B.M."/>
            <person name="Davalos L.M."/>
            <person name="Corthals A.P."/>
            <person name="Power M.L."/>
            <person name="Jones G."/>
            <person name="Ransome R.D."/>
            <person name="Dechmann D.K.N."/>
            <person name="Locatelli A.G."/>
            <person name="Puechmaille S.J."/>
            <person name="Fedrigo O."/>
            <person name="Jarvis E.D."/>
            <person name="Hiller M."/>
            <person name="Vernes S.C."/>
            <person name="Myers E.W."/>
            <person name="Teeling E.C."/>
        </authorList>
    </citation>
    <scope>NUCLEOTIDE SEQUENCE [LARGE SCALE GENOMIC DNA]</scope>
    <source>
        <strain evidence="1">Bat1K_MPI-CBG_1</strain>
    </source>
</reference>
<protein>
    <submittedName>
        <fullName evidence="1">Uncharacterized protein</fullName>
    </submittedName>
</protein>
<evidence type="ECO:0000313" key="1">
    <source>
        <dbReference type="EMBL" id="KAF6078490.1"/>
    </source>
</evidence>
<comment type="caution">
    <text evidence="1">The sequence shown here is derived from an EMBL/GenBank/DDBJ whole genome shotgun (WGS) entry which is preliminary data.</text>
</comment>
<accession>A0A834DD19</accession>
<dbReference type="Proteomes" id="UP000664940">
    <property type="component" value="Unassembled WGS sequence"/>
</dbReference>
<dbReference type="EMBL" id="JABVXQ010000014">
    <property type="protein sequence ID" value="KAF6078490.1"/>
    <property type="molecule type" value="Genomic_DNA"/>
</dbReference>
<dbReference type="AlphaFoldDB" id="A0A834DD19"/>
<organism evidence="1 2">
    <name type="scientific">Phyllostomus discolor</name>
    <name type="common">pale spear-nosed bat</name>
    <dbReference type="NCBI Taxonomy" id="89673"/>
    <lineage>
        <taxon>Eukaryota</taxon>
        <taxon>Metazoa</taxon>
        <taxon>Chordata</taxon>
        <taxon>Craniata</taxon>
        <taxon>Vertebrata</taxon>
        <taxon>Euteleostomi</taxon>
        <taxon>Mammalia</taxon>
        <taxon>Eutheria</taxon>
        <taxon>Laurasiatheria</taxon>
        <taxon>Chiroptera</taxon>
        <taxon>Yangochiroptera</taxon>
        <taxon>Phyllostomidae</taxon>
        <taxon>Phyllostominae</taxon>
        <taxon>Phyllostomus</taxon>
    </lineage>
</organism>
<sequence>MVAATSGLETPSLQPLLPAINQFSGDHKDIRPLPPAACGSGEGHLGILSHLRSSECLPKGPVTSPHGMQTKLRGTDCFIIGRFCDVHTREEAAASFSNPGESGQVRGTTWQRVWDALDMLRMRGYGGRLGSEQTPSCPDICRCPGQRLVRGQETCCDC</sequence>
<evidence type="ECO:0000313" key="2">
    <source>
        <dbReference type="Proteomes" id="UP000664940"/>
    </source>
</evidence>
<name>A0A834DD19_9CHIR</name>